<evidence type="ECO:0000256" key="1">
    <source>
        <dbReference type="ARBA" id="ARBA00022692"/>
    </source>
</evidence>
<proteinExistence type="predicted"/>
<keyword evidence="3 4" id="KW-0472">Membrane</keyword>
<dbReference type="Gene3D" id="1.20.1560.10">
    <property type="entry name" value="ABC transporter type 1, transmembrane domain"/>
    <property type="match status" value="1"/>
</dbReference>
<keyword evidence="2 4" id="KW-1133">Transmembrane helix</keyword>
<dbReference type="EMBL" id="JABSTR010000002">
    <property type="protein sequence ID" value="KAH9364518.1"/>
    <property type="molecule type" value="Genomic_DNA"/>
</dbReference>
<evidence type="ECO:0000256" key="3">
    <source>
        <dbReference type="ARBA" id="ARBA00023136"/>
    </source>
</evidence>
<accession>A0A9J6FE48</accession>
<gene>
    <name evidence="5" type="ORF">HPB48_000021</name>
</gene>
<dbReference type="InterPro" id="IPR036640">
    <property type="entry name" value="ABC1_TM_sf"/>
</dbReference>
<comment type="caution">
    <text evidence="5">The sequence shown here is derived from an EMBL/GenBank/DDBJ whole genome shotgun (WGS) entry which is preliminary data.</text>
</comment>
<evidence type="ECO:0000256" key="4">
    <source>
        <dbReference type="SAM" id="Phobius"/>
    </source>
</evidence>
<evidence type="ECO:0000256" key="2">
    <source>
        <dbReference type="ARBA" id="ARBA00022989"/>
    </source>
</evidence>
<keyword evidence="1 4" id="KW-0812">Transmembrane</keyword>
<evidence type="ECO:0000313" key="5">
    <source>
        <dbReference type="EMBL" id="KAH9364518.1"/>
    </source>
</evidence>
<dbReference type="OrthoDB" id="6513853at2759"/>
<dbReference type="Proteomes" id="UP000821853">
    <property type="component" value="Chromosome 10"/>
</dbReference>
<feature type="transmembrane region" description="Helical" evidence="4">
    <location>
        <begin position="36"/>
        <end position="55"/>
    </location>
</feature>
<evidence type="ECO:0000313" key="6">
    <source>
        <dbReference type="Proteomes" id="UP000821853"/>
    </source>
</evidence>
<dbReference type="GO" id="GO:0005524">
    <property type="term" value="F:ATP binding"/>
    <property type="evidence" value="ECO:0007669"/>
    <property type="project" value="InterPro"/>
</dbReference>
<reference evidence="5 6" key="1">
    <citation type="journal article" date="2020" name="Cell">
        <title>Large-Scale Comparative Analyses of Tick Genomes Elucidate Their Genetic Diversity and Vector Capacities.</title>
        <authorList>
            <consortium name="Tick Genome and Microbiome Consortium (TIGMIC)"/>
            <person name="Jia N."/>
            <person name="Wang J."/>
            <person name="Shi W."/>
            <person name="Du L."/>
            <person name="Sun Y."/>
            <person name="Zhan W."/>
            <person name="Jiang J.F."/>
            <person name="Wang Q."/>
            <person name="Zhang B."/>
            <person name="Ji P."/>
            <person name="Bell-Sakyi L."/>
            <person name="Cui X.M."/>
            <person name="Yuan T.T."/>
            <person name="Jiang B.G."/>
            <person name="Yang W.F."/>
            <person name="Lam T.T."/>
            <person name="Chang Q.C."/>
            <person name="Ding S.J."/>
            <person name="Wang X.J."/>
            <person name="Zhu J.G."/>
            <person name="Ruan X.D."/>
            <person name="Zhao L."/>
            <person name="Wei J.T."/>
            <person name="Ye R.Z."/>
            <person name="Que T.C."/>
            <person name="Du C.H."/>
            <person name="Zhou Y.H."/>
            <person name="Cheng J.X."/>
            <person name="Dai P.F."/>
            <person name="Guo W.B."/>
            <person name="Han X.H."/>
            <person name="Huang E.J."/>
            <person name="Li L.F."/>
            <person name="Wei W."/>
            <person name="Gao Y.C."/>
            <person name="Liu J.Z."/>
            <person name="Shao H.Z."/>
            <person name="Wang X."/>
            <person name="Wang C.C."/>
            <person name="Yang T.C."/>
            <person name="Huo Q.B."/>
            <person name="Li W."/>
            <person name="Chen H.Y."/>
            <person name="Chen S.E."/>
            <person name="Zhou L.G."/>
            <person name="Ni X.B."/>
            <person name="Tian J.H."/>
            <person name="Sheng Y."/>
            <person name="Liu T."/>
            <person name="Pan Y.S."/>
            <person name="Xia L.Y."/>
            <person name="Li J."/>
            <person name="Zhao F."/>
            <person name="Cao W.C."/>
        </authorList>
    </citation>
    <scope>NUCLEOTIDE SEQUENCE [LARGE SCALE GENOMIC DNA]</scope>
    <source>
        <strain evidence="5">HaeL-2018</strain>
    </source>
</reference>
<dbReference type="AlphaFoldDB" id="A0A9J6FE48"/>
<sequence length="103" mass="11500">MSAGSKARYPAGHITSMISVDCSILCSTAVTIPTPLFGVCFLPFILWMLAVRTVVKMYAWEDAMQENVLRAREKELKYLHRINLLDSILDSIYSSSSSVVRAL</sequence>
<organism evidence="5 6">
    <name type="scientific">Haemaphysalis longicornis</name>
    <name type="common">Bush tick</name>
    <dbReference type="NCBI Taxonomy" id="44386"/>
    <lineage>
        <taxon>Eukaryota</taxon>
        <taxon>Metazoa</taxon>
        <taxon>Ecdysozoa</taxon>
        <taxon>Arthropoda</taxon>
        <taxon>Chelicerata</taxon>
        <taxon>Arachnida</taxon>
        <taxon>Acari</taxon>
        <taxon>Parasitiformes</taxon>
        <taxon>Ixodida</taxon>
        <taxon>Ixodoidea</taxon>
        <taxon>Ixodidae</taxon>
        <taxon>Haemaphysalinae</taxon>
        <taxon>Haemaphysalis</taxon>
    </lineage>
</organism>
<name>A0A9J6FE48_HAELO</name>
<dbReference type="VEuPathDB" id="VectorBase:HLOH_054320"/>
<keyword evidence="6" id="KW-1185">Reference proteome</keyword>
<protein>
    <submittedName>
        <fullName evidence="5">Uncharacterized protein</fullName>
    </submittedName>
</protein>
<dbReference type="GO" id="GO:0016020">
    <property type="term" value="C:membrane"/>
    <property type="evidence" value="ECO:0007669"/>
    <property type="project" value="InterPro"/>
</dbReference>